<dbReference type="Pfam" id="PF07883">
    <property type="entry name" value="Cupin_2"/>
    <property type="match status" value="1"/>
</dbReference>
<accession>A0ABW4J539</accession>
<evidence type="ECO:0000259" key="1">
    <source>
        <dbReference type="Pfam" id="PF07883"/>
    </source>
</evidence>
<dbReference type="InterPro" id="IPR011051">
    <property type="entry name" value="RmlC_Cupin_sf"/>
</dbReference>
<comment type="caution">
    <text evidence="2">The sequence shown here is derived from an EMBL/GenBank/DDBJ whole genome shotgun (WGS) entry which is preliminary data.</text>
</comment>
<dbReference type="PANTHER" id="PTHR37694:SF1">
    <property type="entry name" value="SLR8022 PROTEIN"/>
    <property type="match status" value="1"/>
</dbReference>
<protein>
    <submittedName>
        <fullName evidence="2">Cupin domain-containing protein</fullName>
    </submittedName>
</protein>
<organism evidence="2 3">
    <name type="scientific">Agrilactobacillus yilanensis</name>
    <dbReference type="NCBI Taxonomy" id="2485997"/>
    <lineage>
        <taxon>Bacteria</taxon>
        <taxon>Bacillati</taxon>
        <taxon>Bacillota</taxon>
        <taxon>Bacilli</taxon>
        <taxon>Lactobacillales</taxon>
        <taxon>Lactobacillaceae</taxon>
        <taxon>Agrilactobacillus</taxon>
    </lineage>
</organism>
<sequence>MPIEEDQMSSETLVQRDDLGMTLFSLDKDEEIQAHSSTGDALVQILSGTAEITIANEKYTVQAGQCIVMPANIKHALFAVEAFQMLLTVVKPEKE</sequence>
<evidence type="ECO:0000313" key="3">
    <source>
        <dbReference type="Proteomes" id="UP001597267"/>
    </source>
</evidence>
<proteinExistence type="predicted"/>
<gene>
    <name evidence="2" type="ORF">ACFQ5M_01115</name>
</gene>
<evidence type="ECO:0000313" key="2">
    <source>
        <dbReference type="EMBL" id="MFD1670688.1"/>
    </source>
</evidence>
<keyword evidence="3" id="KW-1185">Reference proteome</keyword>
<dbReference type="EMBL" id="JBHTOP010000002">
    <property type="protein sequence ID" value="MFD1670688.1"/>
    <property type="molecule type" value="Genomic_DNA"/>
</dbReference>
<dbReference type="RefSeq" id="WP_376923057.1">
    <property type="nucleotide sequence ID" value="NZ_JBHTOP010000002.1"/>
</dbReference>
<dbReference type="Proteomes" id="UP001597267">
    <property type="component" value="Unassembled WGS sequence"/>
</dbReference>
<dbReference type="InterPro" id="IPR013096">
    <property type="entry name" value="Cupin_2"/>
</dbReference>
<dbReference type="CDD" id="cd02230">
    <property type="entry name" value="cupin_HP0902-like"/>
    <property type="match status" value="1"/>
</dbReference>
<dbReference type="PANTHER" id="PTHR37694">
    <property type="entry name" value="SLR8022 PROTEIN"/>
    <property type="match status" value="1"/>
</dbReference>
<name>A0ABW4J539_9LACO</name>
<reference evidence="3" key="1">
    <citation type="journal article" date="2019" name="Int. J. Syst. Evol. Microbiol.">
        <title>The Global Catalogue of Microorganisms (GCM) 10K type strain sequencing project: providing services to taxonomists for standard genome sequencing and annotation.</title>
        <authorList>
            <consortium name="The Broad Institute Genomics Platform"/>
            <consortium name="The Broad Institute Genome Sequencing Center for Infectious Disease"/>
            <person name="Wu L."/>
            <person name="Ma J."/>
        </authorList>
    </citation>
    <scope>NUCLEOTIDE SEQUENCE [LARGE SCALE GENOMIC DNA]</scope>
    <source>
        <strain evidence="3">CCM 8896</strain>
    </source>
</reference>
<dbReference type="Gene3D" id="2.60.120.10">
    <property type="entry name" value="Jelly Rolls"/>
    <property type="match status" value="1"/>
</dbReference>
<dbReference type="InterPro" id="IPR014710">
    <property type="entry name" value="RmlC-like_jellyroll"/>
</dbReference>
<feature type="domain" description="Cupin type-2" evidence="1">
    <location>
        <begin position="23"/>
        <end position="86"/>
    </location>
</feature>
<dbReference type="SUPFAM" id="SSF51182">
    <property type="entry name" value="RmlC-like cupins"/>
    <property type="match status" value="1"/>
</dbReference>